<dbReference type="EMBL" id="BACD03000054">
    <property type="protein sequence ID" value="GAO51847.1"/>
    <property type="molecule type" value="Genomic_DNA"/>
</dbReference>
<evidence type="ECO:0000313" key="2">
    <source>
        <dbReference type="EMBL" id="GAO51847.1"/>
    </source>
</evidence>
<feature type="region of interest" description="Disordered" evidence="1">
    <location>
        <begin position="1"/>
        <end position="25"/>
    </location>
</feature>
<proteinExistence type="predicted"/>
<sequence length="90" mass="10300">MHGPTQTTSLSTGLQVRPKQFRRRSRPAAVHRMDAWTFITLSFFYSKPQAVSSSVSRLLLLLQLRLSAKLSASDVLLRHSLYRRSFVPEL</sequence>
<protein>
    <submittedName>
        <fullName evidence="2">Uncharacterized protein</fullName>
    </submittedName>
</protein>
<evidence type="ECO:0000256" key="1">
    <source>
        <dbReference type="SAM" id="MobiDB-lite"/>
    </source>
</evidence>
<comment type="caution">
    <text evidence="2">The sequence shown here is derived from an EMBL/GenBank/DDBJ whole genome shotgun (WGS) entry which is preliminary data.</text>
</comment>
<gene>
    <name evidence="2" type="ORF">G7K_5938-t1</name>
</gene>
<reference evidence="2 3" key="1">
    <citation type="journal article" date="2011" name="J. Gen. Appl. Microbiol.">
        <title>Draft genome sequencing of the enigmatic yeast Saitoella complicata.</title>
        <authorList>
            <person name="Nishida H."/>
            <person name="Hamamoto M."/>
            <person name="Sugiyama J."/>
        </authorList>
    </citation>
    <scope>NUCLEOTIDE SEQUENCE [LARGE SCALE GENOMIC DNA]</scope>
    <source>
        <strain evidence="2 3">NRRL Y-17804</strain>
    </source>
</reference>
<accession>A0A0E9NPN7</accession>
<name>A0A0E9NPN7_SAICN</name>
<reference evidence="2 3" key="2">
    <citation type="journal article" date="2014" name="J. Gen. Appl. Microbiol.">
        <title>The early diverging ascomycetous budding yeast Saitoella complicata has three histone deacetylases belonging to the Clr6, Hos2, and Rpd3 lineages.</title>
        <authorList>
            <person name="Nishida H."/>
            <person name="Matsumoto T."/>
            <person name="Kondo S."/>
            <person name="Hamamoto M."/>
            <person name="Yoshikawa H."/>
        </authorList>
    </citation>
    <scope>NUCLEOTIDE SEQUENCE [LARGE SCALE GENOMIC DNA]</scope>
    <source>
        <strain evidence="2 3">NRRL Y-17804</strain>
    </source>
</reference>
<dbReference type="Proteomes" id="UP000033140">
    <property type="component" value="Unassembled WGS sequence"/>
</dbReference>
<keyword evidence="3" id="KW-1185">Reference proteome</keyword>
<organism evidence="2 3">
    <name type="scientific">Saitoella complicata (strain BCRC 22490 / CBS 7301 / JCM 7358 / NBRC 10748 / NRRL Y-17804)</name>
    <dbReference type="NCBI Taxonomy" id="698492"/>
    <lineage>
        <taxon>Eukaryota</taxon>
        <taxon>Fungi</taxon>
        <taxon>Dikarya</taxon>
        <taxon>Ascomycota</taxon>
        <taxon>Taphrinomycotina</taxon>
        <taxon>Taphrinomycotina incertae sedis</taxon>
        <taxon>Saitoella</taxon>
    </lineage>
</organism>
<evidence type="ECO:0000313" key="3">
    <source>
        <dbReference type="Proteomes" id="UP000033140"/>
    </source>
</evidence>
<reference evidence="2 3" key="3">
    <citation type="journal article" date="2015" name="Genome Announc.">
        <title>Draft Genome Sequence of the Archiascomycetous Yeast Saitoella complicata.</title>
        <authorList>
            <person name="Yamauchi K."/>
            <person name="Kondo S."/>
            <person name="Hamamoto M."/>
            <person name="Takahashi Y."/>
            <person name="Ogura Y."/>
            <person name="Hayashi T."/>
            <person name="Nishida H."/>
        </authorList>
    </citation>
    <scope>NUCLEOTIDE SEQUENCE [LARGE SCALE GENOMIC DNA]</scope>
    <source>
        <strain evidence="2 3">NRRL Y-17804</strain>
    </source>
</reference>
<dbReference type="AlphaFoldDB" id="A0A0E9NPN7"/>
<feature type="compositionally biased region" description="Polar residues" evidence="1">
    <location>
        <begin position="1"/>
        <end position="14"/>
    </location>
</feature>